<dbReference type="EMBL" id="CP142727">
    <property type="protein sequence ID" value="WUR02710.1"/>
    <property type="molecule type" value="Genomic_DNA"/>
</dbReference>
<keyword evidence="2" id="KW-1185">Reference proteome</keyword>
<protein>
    <submittedName>
        <fullName evidence="1">Uncharacterized protein</fullName>
    </submittedName>
</protein>
<dbReference type="Proteomes" id="UP001334084">
    <property type="component" value="Chromosome 2"/>
</dbReference>
<accession>A0AAX4J9T2</accession>
<dbReference type="AlphaFoldDB" id="A0AAX4J9T2"/>
<reference evidence="1" key="1">
    <citation type="journal article" date="2024" name="BMC Genomics">
        <title>Functional annotation of a divergent genome using sequence and structure-based similarity.</title>
        <authorList>
            <person name="Svedberg D."/>
            <person name="Winiger R.R."/>
            <person name="Berg A."/>
            <person name="Sharma H."/>
            <person name="Tellgren-Roth C."/>
            <person name="Debrunner-Vossbrinck B.A."/>
            <person name="Vossbrinck C.R."/>
            <person name="Barandun J."/>
        </authorList>
    </citation>
    <scope>NUCLEOTIDE SEQUENCE</scope>
    <source>
        <strain evidence="1">Illinois isolate</strain>
    </source>
</reference>
<gene>
    <name evidence="1" type="ORF">VNE69_02229</name>
</gene>
<evidence type="ECO:0000313" key="1">
    <source>
        <dbReference type="EMBL" id="WUR02710.1"/>
    </source>
</evidence>
<evidence type="ECO:0000313" key="2">
    <source>
        <dbReference type="Proteomes" id="UP001334084"/>
    </source>
</evidence>
<name>A0AAX4J9T2_9MICR</name>
<dbReference type="KEGG" id="vnx:VNE69_02229"/>
<dbReference type="GeneID" id="90540519"/>
<dbReference type="RefSeq" id="XP_065328855.1">
    <property type="nucleotide sequence ID" value="XM_065472783.1"/>
</dbReference>
<sequence>MITPKFLISFGLMASNQNVFNNIQKTILSKIHKREYVVFDSSASYTVMDIWMYDFDNTISCTFTDGFSARRKNDEVENFKICYENKSICDITEEIEAYVKKILHFPDNNPIILIYHNCYCENYSIMKNVINNIKKINSGRRKKKKGSEIYYEIIAESDSHFNTMYKHLKKTNTNARHDSDLPNSAVDYFKCNNNDTYYFRIRIIVSKLCYLFELNINELDVKELNSLVKIKKENYKKNDKEILINLISLFKIHDLENISESLKFEHCTFKTNKIEIKYYNYFKVELKNNALIFQENSNVHYKYLKNKENQGHEKTYIEEKNFRDFKNFLDKVYEIKNIDNGKGVEFFYRLINRHNKVEFLVLRILNKPGSALNLLLGYLLLFETFIQMYEFDIITGQVRDGQTQIENRQVVITKYISGKISKTTYAKSYLMKICLLLEAENFINEDDLSQDLFFKSLKNISVLMNSNYDENNIFIVTKILQEVQNKYIDEITRYKTEILENLCDIISNLTSLKSTEFINRQFGDGIITNIKTNEFETRENVNLFMKILLKNSKQDKKYAEVRKINEKIMKYIKEIADKIILCNESKLISSKALEKNNINLLVDEIRQNLIKDLVNEGMKMFDKKIQSYVIEDELIKDTVNKIKNEFKKGFTQEIRKNVVENITNNLGRYLVNLFFILLEPKAKNELSIKSTQCKQMFVNIRPMLSKNVLMILNMEIGGRIHNILVEKLEICINQK</sequence>
<organism evidence="1 2">
    <name type="scientific">Vairimorpha necatrix</name>
    <dbReference type="NCBI Taxonomy" id="6039"/>
    <lineage>
        <taxon>Eukaryota</taxon>
        <taxon>Fungi</taxon>
        <taxon>Fungi incertae sedis</taxon>
        <taxon>Microsporidia</taxon>
        <taxon>Nosematidae</taxon>
        <taxon>Vairimorpha</taxon>
    </lineage>
</organism>
<proteinExistence type="predicted"/>